<keyword evidence="2" id="KW-0812">Transmembrane</keyword>
<evidence type="ECO:0000313" key="10">
    <source>
        <dbReference type="Proteomes" id="UP001634007"/>
    </source>
</evidence>
<organism evidence="9 10">
    <name type="scientific">Eucalyptus globulus</name>
    <name type="common">Tasmanian blue gum</name>
    <dbReference type="NCBI Taxonomy" id="34317"/>
    <lineage>
        <taxon>Eukaryota</taxon>
        <taxon>Viridiplantae</taxon>
        <taxon>Streptophyta</taxon>
        <taxon>Embryophyta</taxon>
        <taxon>Tracheophyta</taxon>
        <taxon>Spermatophyta</taxon>
        <taxon>Magnoliopsida</taxon>
        <taxon>eudicotyledons</taxon>
        <taxon>Gunneridae</taxon>
        <taxon>Pentapetalae</taxon>
        <taxon>rosids</taxon>
        <taxon>malvids</taxon>
        <taxon>Myrtales</taxon>
        <taxon>Myrtaceae</taxon>
        <taxon>Myrtoideae</taxon>
        <taxon>Eucalypteae</taxon>
        <taxon>Eucalyptus</taxon>
    </lineage>
</organism>
<accession>A0ABD3LJ97</accession>
<keyword evidence="6" id="KW-0472">Membrane</keyword>
<dbReference type="EMBL" id="JBJKBG010000002">
    <property type="protein sequence ID" value="KAL3751880.1"/>
    <property type="molecule type" value="Genomic_DNA"/>
</dbReference>
<protein>
    <recommendedName>
        <fullName evidence="8">Leucine-rich repeat-containing N-terminal plant-type domain-containing protein</fullName>
    </recommendedName>
</protein>
<evidence type="ECO:0000256" key="2">
    <source>
        <dbReference type="ARBA" id="ARBA00022692"/>
    </source>
</evidence>
<evidence type="ECO:0000256" key="4">
    <source>
        <dbReference type="ARBA" id="ARBA00022737"/>
    </source>
</evidence>
<gene>
    <name evidence="9" type="ORF">ACJRO7_012673</name>
</gene>
<dbReference type="InterPro" id="IPR001611">
    <property type="entry name" value="Leu-rich_rpt"/>
</dbReference>
<dbReference type="PANTHER" id="PTHR48060:SF17">
    <property type="entry name" value="LRR RECEPTOR-LIKE SERINE_THREONINE-PROTEIN KINASE IRK-RELATED"/>
    <property type="match status" value="1"/>
</dbReference>
<dbReference type="Gene3D" id="3.80.10.10">
    <property type="entry name" value="Ribonuclease Inhibitor"/>
    <property type="match status" value="2"/>
</dbReference>
<keyword evidence="5" id="KW-1133">Transmembrane helix</keyword>
<keyword evidence="4" id="KW-0677">Repeat</keyword>
<dbReference type="InterPro" id="IPR003591">
    <property type="entry name" value="Leu-rich_rpt_typical-subtyp"/>
</dbReference>
<evidence type="ECO:0000256" key="5">
    <source>
        <dbReference type="ARBA" id="ARBA00022989"/>
    </source>
</evidence>
<name>A0ABD3LJ97_EUCGL</name>
<evidence type="ECO:0000259" key="8">
    <source>
        <dbReference type="Pfam" id="PF08263"/>
    </source>
</evidence>
<dbReference type="InterPro" id="IPR032675">
    <property type="entry name" value="LRR_dom_sf"/>
</dbReference>
<dbReference type="InterPro" id="IPR013210">
    <property type="entry name" value="LRR_N_plant-typ"/>
</dbReference>
<dbReference type="Pfam" id="PF00560">
    <property type="entry name" value="LRR_1"/>
    <property type="match status" value="8"/>
</dbReference>
<reference evidence="9 10" key="1">
    <citation type="submission" date="2024-11" db="EMBL/GenBank/DDBJ databases">
        <title>Chromosome-level genome assembly of Eucalyptus globulus Labill. provides insights into its genome evolution.</title>
        <authorList>
            <person name="Li X."/>
        </authorList>
    </citation>
    <scope>NUCLEOTIDE SEQUENCE [LARGE SCALE GENOMIC DNA]</scope>
    <source>
        <strain evidence="9">CL2024</strain>
        <tissue evidence="9">Fresh tender leaves</tissue>
    </source>
</reference>
<dbReference type="AlphaFoldDB" id="A0ABD3LJ97"/>
<evidence type="ECO:0000313" key="9">
    <source>
        <dbReference type="EMBL" id="KAL3751880.1"/>
    </source>
</evidence>
<evidence type="ECO:0000256" key="3">
    <source>
        <dbReference type="ARBA" id="ARBA00022729"/>
    </source>
</evidence>
<keyword evidence="3 7" id="KW-0732">Signal</keyword>
<dbReference type="SUPFAM" id="SSF52047">
    <property type="entry name" value="RNI-like"/>
    <property type="match status" value="1"/>
</dbReference>
<dbReference type="InterPro" id="IPR053211">
    <property type="entry name" value="DNA_repair-toleration"/>
</dbReference>
<dbReference type="Proteomes" id="UP001634007">
    <property type="component" value="Unassembled WGS sequence"/>
</dbReference>
<proteinExistence type="predicted"/>
<dbReference type="SUPFAM" id="SSF52058">
    <property type="entry name" value="L domain-like"/>
    <property type="match status" value="2"/>
</dbReference>
<feature type="domain" description="Leucine-rich repeat-containing N-terminal plant-type" evidence="8">
    <location>
        <begin position="41"/>
        <end position="76"/>
    </location>
</feature>
<evidence type="ECO:0000256" key="7">
    <source>
        <dbReference type="SAM" id="SignalP"/>
    </source>
</evidence>
<comment type="caution">
    <text evidence="9">The sequence shown here is derived from an EMBL/GenBank/DDBJ whole genome shotgun (WGS) entry which is preliminary data.</text>
</comment>
<dbReference type="PROSITE" id="PS51450">
    <property type="entry name" value="LRR"/>
    <property type="match status" value="1"/>
</dbReference>
<dbReference type="Pfam" id="PF08263">
    <property type="entry name" value="LRRNT_2"/>
    <property type="match status" value="1"/>
</dbReference>
<dbReference type="SMART" id="SM00369">
    <property type="entry name" value="LRR_TYP"/>
    <property type="match status" value="6"/>
</dbReference>
<dbReference type="PANTHER" id="PTHR48060">
    <property type="entry name" value="DNA DAMAGE-REPAIR/TOLERATION PROTEIN DRT100"/>
    <property type="match status" value="1"/>
</dbReference>
<evidence type="ECO:0000256" key="6">
    <source>
        <dbReference type="ARBA" id="ARBA00023136"/>
    </source>
</evidence>
<feature type="signal peptide" evidence="7">
    <location>
        <begin position="1"/>
        <end position="27"/>
    </location>
</feature>
<keyword evidence="10" id="KW-1185">Reference proteome</keyword>
<dbReference type="Pfam" id="PF13516">
    <property type="entry name" value="LRR_6"/>
    <property type="match status" value="2"/>
</dbReference>
<evidence type="ECO:0000256" key="1">
    <source>
        <dbReference type="ARBA" id="ARBA00022614"/>
    </source>
</evidence>
<keyword evidence="1" id="KW-0433">Leucine-rich repeat</keyword>
<feature type="chain" id="PRO_5044796705" description="Leucine-rich repeat-containing N-terminal plant-type domain-containing protein" evidence="7">
    <location>
        <begin position="28"/>
        <end position="758"/>
    </location>
</feature>
<dbReference type="FunFam" id="3.80.10.10:FF:000383">
    <property type="entry name" value="Leucine-rich repeat receptor protein kinase EMS1"/>
    <property type="match status" value="2"/>
</dbReference>
<sequence>MAVVKFSCFLHPLLSLHLLSKLRTLEANGISSSTTNCPVKERQALLRFKAGLKDPSNQLSFWTGQDCCEWDGVSCDNCTGRVVKLDLRSPNICDMDDDAKSVLEGYKPMCLSGQVSPSLLDLKYLTYLDLSHNNFQGKAVPFPGICSLTGEECQHASFSKGVRLVGCQFSDFPESGSFVYFTSLSVLDLSFNNFGSIMSLWVFNITTLLELTLSNSQVKDSIPAVAEGVLCKLQKLDLSFNNLTGNTRELEVGLSGCMNSILEELDLSANNFNGPLPDSLGTHRYLKVLRLSNDSFWGPIPSSLGNLSRLVELNLSFNEMDGTIPESIGQLSKLTTLVRFAHGWVPIFNLSSIKIEDCQLGPEFPQWLKNQKKPSTITLSGAEMSKQLRTLDLSENQIVGKLPRFLDFDSQAIVNFASNQLEGLFPLWSNVTQLSLKNNLLSGSVPENVDRHMSVLKYLDVSNNSLTGNLPCSASRIKNLVYIDLSNNALSGDIYAGWTVMPKLKILDLSENNFSGSIPCQMCLLLPSLEWLKLSSNNISGELPSCSSLHGIIPQWTEKSLNSLSELILRSYSFSGRIPEQLCNSLNLHVLDLANNDLFGSIPRCYGNMSGMKSLETYYNLPPEFHMEYNELIPLMNVIDLSRNNLSGEIPPEISNLSTLMALIVEQPTDGKHTGQHVTFELSCNNLDGKIPTCNQFTTFPPSSFDGNLGLYGLPLSRRCLIPTGWDRQDDDRKDEGNKEEDQVWFCISIILGFLVGF</sequence>